<dbReference type="OrthoDB" id="5906864at2759"/>
<protein>
    <recommendedName>
        <fullName evidence="1">F-box domain-containing protein</fullName>
    </recommendedName>
</protein>
<gene>
    <name evidence="2" type="ORF">MENT_LOCUS51816</name>
</gene>
<dbReference type="PROSITE" id="PS50181">
    <property type="entry name" value="FBOX"/>
    <property type="match status" value="1"/>
</dbReference>
<accession>A0A6V7XGN6</accession>
<sequence>MGNQNLKFLQFFKIFSVLNKFSKMTFLYLPTEVQLDIFKFFNYNRLCSIKQTNLYFRNFINEFEGKLAREEFDEINIDHSFLQNCLPHYKLIKPNVENFDFPLNEELEEKWKNGIKKPIRLYLTDQFLHKDIVILLSKEFILDGSKIKGFQLELPTFIRNKNQIKIVYYYLNKLFNCSFDFGNFVNFTFNPKLIQLLFGNSKQFYIRESLMFLHCNIGNKLKFVLDYLISSETLEIQIDDNDATKYTDILFKILMSGDRFNKVCLELEKVQNLFDCIINHIETSKDCSKLVANIELMYCNIPFTSLNKRAKKIGKELVIGAFVETKYQLSSKFNPKIKFSFLCEGNLEVFNNIEIERIYC</sequence>
<proteinExistence type="predicted"/>
<dbReference type="SUPFAM" id="SSF81383">
    <property type="entry name" value="F-box domain"/>
    <property type="match status" value="1"/>
</dbReference>
<evidence type="ECO:0000313" key="3">
    <source>
        <dbReference type="Proteomes" id="UP000580250"/>
    </source>
</evidence>
<evidence type="ECO:0000259" key="1">
    <source>
        <dbReference type="PROSITE" id="PS50181"/>
    </source>
</evidence>
<feature type="domain" description="F-box" evidence="1">
    <location>
        <begin position="23"/>
        <end position="75"/>
    </location>
</feature>
<organism evidence="2 3">
    <name type="scientific">Meloidogyne enterolobii</name>
    <name type="common">Root-knot nematode worm</name>
    <name type="synonym">Meloidogyne mayaguensis</name>
    <dbReference type="NCBI Taxonomy" id="390850"/>
    <lineage>
        <taxon>Eukaryota</taxon>
        <taxon>Metazoa</taxon>
        <taxon>Ecdysozoa</taxon>
        <taxon>Nematoda</taxon>
        <taxon>Chromadorea</taxon>
        <taxon>Rhabditida</taxon>
        <taxon>Tylenchina</taxon>
        <taxon>Tylenchomorpha</taxon>
        <taxon>Tylenchoidea</taxon>
        <taxon>Meloidogynidae</taxon>
        <taxon>Meloidogyninae</taxon>
        <taxon>Meloidogyne</taxon>
    </lineage>
</organism>
<dbReference type="InterPro" id="IPR001810">
    <property type="entry name" value="F-box_dom"/>
</dbReference>
<dbReference type="AlphaFoldDB" id="A0A6V7XGN6"/>
<comment type="caution">
    <text evidence="2">The sequence shown here is derived from an EMBL/GenBank/DDBJ whole genome shotgun (WGS) entry which is preliminary data.</text>
</comment>
<dbReference type="Proteomes" id="UP000580250">
    <property type="component" value="Unassembled WGS sequence"/>
</dbReference>
<name>A0A6V7XGN6_MELEN</name>
<dbReference type="InterPro" id="IPR036047">
    <property type="entry name" value="F-box-like_dom_sf"/>
</dbReference>
<dbReference type="EMBL" id="CAJEWN010001568">
    <property type="protein sequence ID" value="CAD2198496.1"/>
    <property type="molecule type" value="Genomic_DNA"/>
</dbReference>
<reference evidence="2 3" key="1">
    <citation type="submission" date="2020-08" db="EMBL/GenBank/DDBJ databases">
        <authorList>
            <person name="Koutsovoulos G."/>
            <person name="Danchin GJ E."/>
        </authorList>
    </citation>
    <scope>NUCLEOTIDE SEQUENCE [LARGE SCALE GENOMIC DNA]</scope>
</reference>
<evidence type="ECO:0000313" key="2">
    <source>
        <dbReference type="EMBL" id="CAD2198496.1"/>
    </source>
</evidence>